<dbReference type="SUPFAM" id="SSF52161">
    <property type="entry name" value="Ribosomal protein L13"/>
    <property type="match status" value="1"/>
</dbReference>
<dbReference type="Gene3D" id="3.90.1180.10">
    <property type="entry name" value="Ribosomal protein L13"/>
    <property type="match status" value="1"/>
</dbReference>
<reference evidence="4" key="1">
    <citation type="submission" date="2014-09" db="EMBL/GenBank/DDBJ databases">
        <authorList>
            <person name="Probst J Alexander"/>
        </authorList>
    </citation>
    <scope>NUCLEOTIDE SEQUENCE</scope>
</reference>
<comment type="similarity">
    <text evidence="1">Belongs to the universal ribosomal protein uL13 family.</text>
</comment>
<dbReference type="AlphaFoldDB" id="A0A098E7U9"/>
<dbReference type="PIRSF" id="PIRSF002181">
    <property type="entry name" value="Ribosomal_L13"/>
    <property type="match status" value="1"/>
</dbReference>
<keyword evidence="2 4" id="KW-0689">Ribosomal protein</keyword>
<dbReference type="GO" id="GO:0017148">
    <property type="term" value="P:negative regulation of translation"/>
    <property type="evidence" value="ECO:0007669"/>
    <property type="project" value="TreeGrafter"/>
</dbReference>
<dbReference type="GO" id="GO:0022625">
    <property type="term" value="C:cytosolic large ribosomal subunit"/>
    <property type="evidence" value="ECO:0007669"/>
    <property type="project" value="TreeGrafter"/>
</dbReference>
<proteinExistence type="inferred from homology"/>
<dbReference type="Pfam" id="PF00572">
    <property type="entry name" value="Ribosomal_L13"/>
    <property type="match status" value="1"/>
</dbReference>
<name>A0A098E7U9_9ZZZZ</name>
<evidence type="ECO:0000256" key="1">
    <source>
        <dbReference type="ARBA" id="ARBA00006227"/>
    </source>
</evidence>
<dbReference type="GO" id="GO:0006412">
    <property type="term" value="P:translation"/>
    <property type="evidence" value="ECO:0007669"/>
    <property type="project" value="InterPro"/>
</dbReference>
<accession>A0A098E7U9</accession>
<gene>
    <name evidence="4" type="primary">rpl13p</name>
    <name evidence="4" type="ORF">MSIBF_A1530022</name>
</gene>
<evidence type="ECO:0000313" key="4">
    <source>
        <dbReference type="EMBL" id="CEG11591.1"/>
    </source>
</evidence>
<dbReference type="InterPro" id="IPR005823">
    <property type="entry name" value="Ribosomal_uL13_bac-type"/>
</dbReference>
<evidence type="ECO:0000256" key="3">
    <source>
        <dbReference type="ARBA" id="ARBA00023274"/>
    </source>
</evidence>
<evidence type="ECO:0000256" key="2">
    <source>
        <dbReference type="ARBA" id="ARBA00022980"/>
    </source>
</evidence>
<dbReference type="GO" id="GO:0003735">
    <property type="term" value="F:structural constituent of ribosome"/>
    <property type="evidence" value="ECO:0007669"/>
    <property type="project" value="InterPro"/>
</dbReference>
<protein>
    <submittedName>
        <fullName evidence="4">50S ribosomal protein L13P</fullName>
    </submittedName>
</protein>
<organism evidence="4">
    <name type="scientific">groundwater metagenome</name>
    <dbReference type="NCBI Taxonomy" id="717931"/>
    <lineage>
        <taxon>unclassified sequences</taxon>
        <taxon>metagenomes</taxon>
        <taxon>ecological metagenomes</taxon>
    </lineage>
</organism>
<dbReference type="InterPro" id="IPR005755">
    <property type="entry name" value="Ribosomal_uL13_euk/arc"/>
</dbReference>
<dbReference type="EMBL" id="CCXY01000061">
    <property type="protein sequence ID" value="CEG11591.1"/>
    <property type="molecule type" value="Genomic_DNA"/>
</dbReference>
<dbReference type="NCBIfam" id="TIGR01077">
    <property type="entry name" value="L13_A_E"/>
    <property type="match status" value="1"/>
</dbReference>
<keyword evidence="3" id="KW-0687">Ribonucleoprotein</keyword>
<dbReference type="PANTHER" id="PTHR11545">
    <property type="entry name" value="RIBOSOMAL PROTEIN L13"/>
    <property type="match status" value="1"/>
</dbReference>
<dbReference type="InterPro" id="IPR005822">
    <property type="entry name" value="Ribosomal_uL13"/>
</dbReference>
<sequence length="156" mass="17888">MIVNAEGQVLGRMASFVAKRALRGDRVIVVNAEKAVISGTKTGIQTETDRRLGIRNWGNPKKGPYLMKRPDNFVRRVIRAMLPYNKNRYGARGREAFKDVIVFMGVPQKEIIKFDKNFNPANINEISDKNIQKKQLKRYVYVSEFCKILGNKTNLK</sequence>
<dbReference type="PANTHER" id="PTHR11545:SF3">
    <property type="entry name" value="LARGE RIBOSOMAL SUBUNIT PROTEIN UL13"/>
    <property type="match status" value="1"/>
</dbReference>
<dbReference type="InterPro" id="IPR036899">
    <property type="entry name" value="Ribosomal_uL13_sf"/>
</dbReference>
<dbReference type="GO" id="GO:0003729">
    <property type="term" value="F:mRNA binding"/>
    <property type="evidence" value="ECO:0007669"/>
    <property type="project" value="TreeGrafter"/>
</dbReference>
<dbReference type="CDD" id="cd00392">
    <property type="entry name" value="Ribosomal_L13"/>
    <property type="match status" value="1"/>
</dbReference>